<evidence type="ECO:0000313" key="14">
    <source>
        <dbReference type="EMBL" id="TGZ48353.1"/>
    </source>
</evidence>
<gene>
    <name evidence="14" type="ORF">DBV15_04539</name>
</gene>
<keyword evidence="6 10" id="KW-0547">Nucleotide-binding</keyword>
<dbReference type="InterPro" id="IPR002219">
    <property type="entry name" value="PKC_DAG/PE"/>
</dbReference>
<dbReference type="GO" id="GO:0005524">
    <property type="term" value="F:ATP binding"/>
    <property type="evidence" value="ECO:0007669"/>
    <property type="project" value="UniProtKB-KW"/>
</dbReference>
<dbReference type="CDD" id="cd20853">
    <property type="entry name" value="C1_DGKepsilon_typeIII_rpt2"/>
    <property type="match status" value="1"/>
</dbReference>
<dbReference type="Gene3D" id="3.30.60.20">
    <property type="match status" value="1"/>
</dbReference>
<keyword evidence="7 10" id="KW-0418">Kinase</keyword>
<evidence type="ECO:0000256" key="9">
    <source>
        <dbReference type="ARBA" id="ARBA00022840"/>
    </source>
</evidence>
<dbReference type="CDD" id="cd20801">
    <property type="entry name" value="C1_DGKepsilon_typeIII_rpt1"/>
    <property type="match status" value="1"/>
</dbReference>
<dbReference type="EMBL" id="QBLH01002493">
    <property type="protein sequence ID" value="TGZ48353.1"/>
    <property type="molecule type" value="Genomic_DNA"/>
</dbReference>
<dbReference type="GO" id="GO:0007200">
    <property type="term" value="P:phospholipase C-activating G protein-coupled receptor signaling pathway"/>
    <property type="evidence" value="ECO:0007669"/>
    <property type="project" value="InterPro"/>
</dbReference>
<dbReference type="InterPro" id="IPR016064">
    <property type="entry name" value="NAD/diacylglycerol_kinase_sf"/>
</dbReference>
<feature type="non-terminal residue" evidence="14">
    <location>
        <position position="1"/>
    </location>
</feature>
<organism evidence="14 15">
    <name type="scientific">Temnothorax longispinosus</name>
    <dbReference type="NCBI Taxonomy" id="300112"/>
    <lineage>
        <taxon>Eukaryota</taxon>
        <taxon>Metazoa</taxon>
        <taxon>Ecdysozoa</taxon>
        <taxon>Arthropoda</taxon>
        <taxon>Hexapoda</taxon>
        <taxon>Insecta</taxon>
        <taxon>Pterygota</taxon>
        <taxon>Neoptera</taxon>
        <taxon>Endopterygota</taxon>
        <taxon>Hymenoptera</taxon>
        <taxon>Apocrita</taxon>
        <taxon>Aculeata</taxon>
        <taxon>Formicoidea</taxon>
        <taxon>Formicidae</taxon>
        <taxon>Myrmicinae</taxon>
        <taxon>Temnothorax</taxon>
    </lineage>
</organism>
<dbReference type="PROSITE" id="PS50146">
    <property type="entry name" value="DAGK"/>
    <property type="match status" value="1"/>
</dbReference>
<evidence type="ECO:0000256" key="6">
    <source>
        <dbReference type="ARBA" id="ARBA00022741"/>
    </source>
</evidence>
<dbReference type="Gene3D" id="2.60.200.40">
    <property type="match status" value="1"/>
</dbReference>
<evidence type="ECO:0000256" key="11">
    <source>
        <dbReference type="SAM" id="Phobius"/>
    </source>
</evidence>
<dbReference type="SUPFAM" id="SSF111331">
    <property type="entry name" value="NAD kinase/diacylglycerol kinase-like"/>
    <property type="match status" value="1"/>
</dbReference>
<comment type="catalytic activity">
    <reaction evidence="1 10">
        <text>a 1,2-diacyl-sn-glycerol + ATP = a 1,2-diacyl-sn-glycero-3-phosphate + ADP + H(+)</text>
        <dbReference type="Rhea" id="RHEA:10272"/>
        <dbReference type="ChEBI" id="CHEBI:15378"/>
        <dbReference type="ChEBI" id="CHEBI:17815"/>
        <dbReference type="ChEBI" id="CHEBI:30616"/>
        <dbReference type="ChEBI" id="CHEBI:58608"/>
        <dbReference type="ChEBI" id="CHEBI:456216"/>
        <dbReference type="EC" id="2.7.1.107"/>
    </reaction>
</comment>
<evidence type="ECO:0000256" key="1">
    <source>
        <dbReference type="ARBA" id="ARBA00001383"/>
    </source>
</evidence>
<dbReference type="InterPro" id="IPR000756">
    <property type="entry name" value="Diacylglycerol_kin_accessory"/>
</dbReference>
<dbReference type="InterPro" id="IPR001206">
    <property type="entry name" value="Diacylglycerol_kinase_cat_dom"/>
</dbReference>
<evidence type="ECO:0000256" key="7">
    <source>
        <dbReference type="ARBA" id="ARBA00022777"/>
    </source>
</evidence>
<keyword evidence="4" id="KW-0479">Metal-binding</keyword>
<dbReference type="SMART" id="SM00109">
    <property type="entry name" value="C1"/>
    <property type="match status" value="2"/>
</dbReference>
<feature type="transmembrane region" description="Helical" evidence="11">
    <location>
        <begin position="26"/>
        <end position="44"/>
    </location>
</feature>
<dbReference type="InterPro" id="IPR017438">
    <property type="entry name" value="ATP-NAD_kinase_N"/>
</dbReference>
<reference evidence="14 15" key="1">
    <citation type="journal article" date="2019" name="Philos. Trans. R. Soc. Lond., B, Biol. Sci.">
        <title>Ant behaviour and brain gene expression of defending hosts depend on the ecological success of the intruding social parasite.</title>
        <authorList>
            <person name="Kaur R."/>
            <person name="Stoldt M."/>
            <person name="Jongepier E."/>
            <person name="Feldmeyer B."/>
            <person name="Menzel F."/>
            <person name="Bornberg-Bauer E."/>
            <person name="Foitzik S."/>
        </authorList>
    </citation>
    <scope>NUCLEOTIDE SEQUENCE [LARGE SCALE GENOMIC DNA]</scope>
    <source>
        <tissue evidence="14">Whole body</tissue>
    </source>
</reference>
<proteinExistence type="inferred from homology"/>
<dbReference type="SUPFAM" id="SSF57889">
    <property type="entry name" value="Cysteine-rich domain"/>
    <property type="match status" value="1"/>
</dbReference>
<keyword evidence="9 10" id="KW-0067">ATP-binding</keyword>
<evidence type="ECO:0000256" key="2">
    <source>
        <dbReference type="ARBA" id="ARBA00009280"/>
    </source>
</evidence>
<keyword evidence="11" id="KW-0812">Transmembrane</keyword>
<dbReference type="SMART" id="SM00046">
    <property type="entry name" value="DAGKc"/>
    <property type="match status" value="1"/>
</dbReference>
<dbReference type="PANTHER" id="PTHR11255">
    <property type="entry name" value="DIACYLGLYCEROL KINASE"/>
    <property type="match status" value="1"/>
</dbReference>
<dbReference type="FunFam" id="2.60.200.40:FF:000019">
    <property type="entry name" value="Diacylglycerol kinase"/>
    <property type="match status" value="1"/>
</dbReference>
<comment type="caution">
    <text evidence="14">The sequence shown here is derived from an EMBL/GenBank/DDBJ whole genome shotgun (WGS) entry which is preliminary data.</text>
</comment>
<evidence type="ECO:0000256" key="5">
    <source>
        <dbReference type="ARBA" id="ARBA00022737"/>
    </source>
</evidence>
<dbReference type="GO" id="GO:0046872">
    <property type="term" value="F:metal ion binding"/>
    <property type="evidence" value="ECO:0007669"/>
    <property type="project" value="UniProtKB-KW"/>
</dbReference>
<dbReference type="Pfam" id="PF00781">
    <property type="entry name" value="DAGK_cat"/>
    <property type="match status" value="1"/>
</dbReference>
<evidence type="ECO:0000256" key="3">
    <source>
        <dbReference type="ARBA" id="ARBA00022679"/>
    </source>
</evidence>
<dbReference type="InterPro" id="IPR037607">
    <property type="entry name" value="DGK"/>
</dbReference>
<evidence type="ECO:0000259" key="13">
    <source>
        <dbReference type="PROSITE" id="PS50146"/>
    </source>
</evidence>
<dbReference type="STRING" id="300112.A0A4S2KFZ9"/>
<dbReference type="PANTHER" id="PTHR11255:SF118">
    <property type="entry name" value="DIACYLGLYCEROL KINASE EPSILON"/>
    <property type="match status" value="1"/>
</dbReference>
<dbReference type="PROSITE" id="PS50081">
    <property type="entry name" value="ZF_DAG_PE_2"/>
    <property type="match status" value="2"/>
</dbReference>
<protein>
    <recommendedName>
        <fullName evidence="10">Diacylglycerol kinase</fullName>
        <shortName evidence="10">DAG kinase</shortName>
        <ecNumber evidence="10">2.7.1.107</ecNumber>
    </recommendedName>
</protein>
<evidence type="ECO:0000256" key="10">
    <source>
        <dbReference type="RuleBase" id="RU361128"/>
    </source>
</evidence>
<keyword evidence="3 10" id="KW-0808">Transferase</keyword>
<keyword evidence="5" id="KW-0677">Repeat</keyword>
<dbReference type="GO" id="GO:0016020">
    <property type="term" value="C:membrane"/>
    <property type="evidence" value="ECO:0007669"/>
    <property type="project" value="TreeGrafter"/>
</dbReference>
<dbReference type="Pfam" id="PF00609">
    <property type="entry name" value="DAGK_acc"/>
    <property type="match status" value="1"/>
</dbReference>
<keyword evidence="11" id="KW-0472">Membrane</keyword>
<evidence type="ECO:0000313" key="15">
    <source>
        <dbReference type="Proteomes" id="UP000310200"/>
    </source>
</evidence>
<dbReference type="Gene3D" id="3.40.50.10330">
    <property type="entry name" value="Probable inorganic polyphosphate/atp-NAD kinase, domain 1"/>
    <property type="match status" value="1"/>
</dbReference>
<dbReference type="AlphaFoldDB" id="A0A4S2KFZ9"/>
<feature type="domain" description="DAGKc" evidence="13">
    <location>
        <begin position="214"/>
        <end position="351"/>
    </location>
</feature>
<name>A0A4S2KFZ9_9HYME</name>
<comment type="similarity">
    <text evidence="2 10">Belongs to the eukaryotic diacylglycerol kinase family.</text>
</comment>
<dbReference type="PROSITE" id="PS00479">
    <property type="entry name" value="ZF_DAG_PE_1"/>
    <property type="match status" value="1"/>
</dbReference>
<evidence type="ECO:0000256" key="8">
    <source>
        <dbReference type="ARBA" id="ARBA00022833"/>
    </source>
</evidence>
<dbReference type="GO" id="GO:0004143">
    <property type="term" value="F:ATP-dependent diacylglycerol kinase activity"/>
    <property type="evidence" value="ECO:0007669"/>
    <property type="project" value="UniProtKB-EC"/>
</dbReference>
<feature type="domain" description="Phorbol-ester/DAG-type" evidence="12">
    <location>
        <begin position="124"/>
        <end position="175"/>
    </location>
</feature>
<dbReference type="SMART" id="SM00045">
    <property type="entry name" value="DAGKa"/>
    <property type="match status" value="1"/>
</dbReference>
<evidence type="ECO:0000259" key="12">
    <source>
        <dbReference type="PROSITE" id="PS50081"/>
    </source>
</evidence>
<accession>A0A4S2KFZ9</accession>
<keyword evidence="11" id="KW-1133">Transmembrane helix</keyword>
<dbReference type="Proteomes" id="UP000310200">
    <property type="component" value="Unassembled WGS sequence"/>
</dbReference>
<keyword evidence="15" id="KW-1185">Reference proteome</keyword>
<feature type="domain" description="Phorbol-ester/DAG-type" evidence="12">
    <location>
        <begin position="61"/>
        <end position="112"/>
    </location>
</feature>
<keyword evidence="8" id="KW-0862">Zinc</keyword>
<dbReference type="EC" id="2.7.1.107" evidence="10"/>
<evidence type="ECO:0000256" key="4">
    <source>
        <dbReference type="ARBA" id="ARBA00022723"/>
    </source>
</evidence>
<dbReference type="InterPro" id="IPR046349">
    <property type="entry name" value="C1-like_sf"/>
</dbReference>
<sequence length="545" mass="61730">KINFWNPAEQIICVCDVMWNEDLTTIILSTLSAMIFFIFTINFFRHLVGNPHIQIRDVTKEHNWKAISGTTKAYYCNICEALLLNLDALFCDSCGVCADRGCIKLANKQLKCKAVTLDNDQLMKHHWIKGNLPLVAMCYICEEECDVEPGLADWWCCWCQRCVHETCKASLSEICDFGKFKLMIIPPGSLEIINRRSTVRRRLHLRSVTSPNWPNWNPIIVVGNGKSGNNDGGQILSLFRRLLNPAQVVDLADRDPVAALEWCRLLGKTPSTILVAGGDGTVAWLLNTINKLELEPVPSVAIIPLGTGNDLSRVLGWGKEHDSDLDPMELLRKVQAAEKVKLDRWSVTIKPHGGLGFRGSYRTLFMYNYISVGVDAQVTLDFHRTRESRFYLFSHRIFNKLLYLCFGTQQVVERECKDLDRCLEVYLDDKKIELPSIESVVILNIPSWAAGVDLWKMGMEDDEGLEVQSINDGKLEVIALYSSFHMAQLQIGLSKPHRIGQANTVKIKLSRSCAMQVDGEPWYQHPCEFSITYCNQASMLMSSDF</sequence>